<dbReference type="Proteomes" id="UP000466024">
    <property type="component" value="Unassembled WGS sequence"/>
</dbReference>
<gene>
    <name evidence="2" type="ORF">F0A16_03785</name>
</gene>
<sequence length="223" mass="24739">MNASIDPATVPPATAPGAADSSIQPPQAPPPETHAPSPTLPTAPPITPTTLQQGVGLLKADVYLDLHAGRPVIRKDYGRYADSWMAIPARLLLRHEAHILEHLRHWPHAPNVIGQAGKLALLLEYVPGSNIIMSRGRVVLIDFASALYLPGGRLLRFLLRPLQRSDIAGGLKFKTRLTGEALTPREARLRRKPAWMTSLQRTWKRRLLPRLKRRFTPTDRRSG</sequence>
<evidence type="ECO:0000313" key="2">
    <source>
        <dbReference type="EMBL" id="KAA0020906.1"/>
    </source>
</evidence>
<dbReference type="RefSeq" id="WP_149434019.1">
    <property type="nucleotide sequence ID" value="NZ_VTPX01000001.1"/>
</dbReference>
<accession>A0A640WJR4</accession>
<evidence type="ECO:0000256" key="1">
    <source>
        <dbReference type="SAM" id="MobiDB-lite"/>
    </source>
</evidence>
<evidence type="ECO:0008006" key="4">
    <source>
        <dbReference type="Google" id="ProtNLM"/>
    </source>
</evidence>
<organism evidence="2 3">
    <name type="scientific">Salinicola corii</name>
    <dbReference type="NCBI Taxonomy" id="2606937"/>
    <lineage>
        <taxon>Bacteria</taxon>
        <taxon>Pseudomonadati</taxon>
        <taxon>Pseudomonadota</taxon>
        <taxon>Gammaproteobacteria</taxon>
        <taxon>Oceanospirillales</taxon>
        <taxon>Halomonadaceae</taxon>
        <taxon>Salinicola</taxon>
    </lineage>
</organism>
<keyword evidence="3" id="KW-1185">Reference proteome</keyword>
<feature type="compositionally biased region" description="Pro residues" evidence="1">
    <location>
        <begin position="26"/>
        <end position="47"/>
    </location>
</feature>
<dbReference type="AlphaFoldDB" id="A0A640WJR4"/>
<feature type="region of interest" description="Disordered" evidence="1">
    <location>
        <begin position="1"/>
        <end position="48"/>
    </location>
</feature>
<name>A0A640WJR4_9GAMM</name>
<dbReference type="InterPro" id="IPR011009">
    <property type="entry name" value="Kinase-like_dom_sf"/>
</dbReference>
<evidence type="ECO:0000313" key="3">
    <source>
        <dbReference type="Proteomes" id="UP000466024"/>
    </source>
</evidence>
<dbReference type="SUPFAM" id="SSF56112">
    <property type="entry name" value="Protein kinase-like (PK-like)"/>
    <property type="match status" value="1"/>
</dbReference>
<protein>
    <recommendedName>
        <fullName evidence="4">Serine/threonine protein kinase</fullName>
    </recommendedName>
</protein>
<reference evidence="2 3" key="1">
    <citation type="submission" date="2019-08" db="EMBL/GenBank/DDBJ databases">
        <title>Bioinformatics analysis of the strain L3 and L5.</title>
        <authorList>
            <person name="Li X."/>
        </authorList>
    </citation>
    <scope>NUCLEOTIDE SEQUENCE [LARGE SCALE GENOMIC DNA]</scope>
    <source>
        <strain evidence="2 3">L3</strain>
    </source>
</reference>
<proteinExistence type="predicted"/>
<dbReference type="EMBL" id="VTPX01000001">
    <property type="protein sequence ID" value="KAA0020906.1"/>
    <property type="molecule type" value="Genomic_DNA"/>
</dbReference>
<comment type="caution">
    <text evidence="2">The sequence shown here is derived from an EMBL/GenBank/DDBJ whole genome shotgun (WGS) entry which is preliminary data.</text>
</comment>